<dbReference type="InterPro" id="IPR032675">
    <property type="entry name" value="LRR_dom_sf"/>
</dbReference>
<accession>A0A9N8W0P0</accession>
<comment type="caution">
    <text evidence="1">The sequence shown here is derived from an EMBL/GenBank/DDBJ whole genome shotgun (WGS) entry which is preliminary data.</text>
</comment>
<name>A0A9N8W0P0_9GLOM</name>
<sequence length="525" mass="59996">MANELSAETLSTIFEYLTNEELFKIVFVNKSWCNSAVRVLWRSPFEFYNELIDDEYEENVKDERQIRKGNAVIRTLMTFLGEDEEKSLVEQGLELSSKPKKSALAFNYPSFIIVFEYTNILLSIEDWLDTSTKLQRQNDRYKILHDEIFKSLSKLIFAESPGIEELTCVTSYKLNLFTIPNAVNSLSKIKRFSSDFMNISKEFFIAASQHCVEIKHLSLRHCTDDEVLVNFIANQQKLEAFEVKGIDEPLPEVIDVIRSKGSTLKKLVIEEVISLPPTLLVGLENLEEFRLKHFYDPTNEDLQEFSDTMEGIAETRFNNLKSLHLLIDEADPEILARILENTDMKLKSFTLSYLKFEGELDANDLWEAIAGFCPMLEELHLETFNLNELFIGLQIIFGGCSLLRALTISENKEGDGEYGPYDVSDELAILGPSIPPTLQIFDLSQADAIYTPQALEEFLDGCAEKLKKPLSLKLESQYLEPTHFDVLHLFGEEEANESGDENIGERIFTILPRPNLDAADNDNKQ</sequence>
<evidence type="ECO:0000313" key="2">
    <source>
        <dbReference type="Proteomes" id="UP000789508"/>
    </source>
</evidence>
<dbReference type="Proteomes" id="UP000789508">
    <property type="component" value="Unassembled WGS sequence"/>
</dbReference>
<keyword evidence="2" id="KW-1185">Reference proteome</keyword>
<proteinExistence type="predicted"/>
<gene>
    <name evidence="1" type="ORF">ALEPTO_LOCUS1870</name>
</gene>
<reference evidence="1" key="1">
    <citation type="submission" date="2021-06" db="EMBL/GenBank/DDBJ databases">
        <authorList>
            <person name="Kallberg Y."/>
            <person name="Tangrot J."/>
            <person name="Rosling A."/>
        </authorList>
    </citation>
    <scope>NUCLEOTIDE SEQUENCE</scope>
    <source>
        <strain evidence="1">FL130A</strain>
    </source>
</reference>
<evidence type="ECO:0000313" key="1">
    <source>
        <dbReference type="EMBL" id="CAG8467960.1"/>
    </source>
</evidence>
<dbReference type="AlphaFoldDB" id="A0A9N8W0P0"/>
<protein>
    <submittedName>
        <fullName evidence="1">10340_t:CDS:1</fullName>
    </submittedName>
</protein>
<dbReference type="OrthoDB" id="2328177at2759"/>
<dbReference type="Gene3D" id="3.80.10.10">
    <property type="entry name" value="Ribonuclease Inhibitor"/>
    <property type="match status" value="1"/>
</dbReference>
<organism evidence="1 2">
    <name type="scientific">Ambispora leptoticha</name>
    <dbReference type="NCBI Taxonomy" id="144679"/>
    <lineage>
        <taxon>Eukaryota</taxon>
        <taxon>Fungi</taxon>
        <taxon>Fungi incertae sedis</taxon>
        <taxon>Mucoromycota</taxon>
        <taxon>Glomeromycotina</taxon>
        <taxon>Glomeromycetes</taxon>
        <taxon>Archaeosporales</taxon>
        <taxon>Ambisporaceae</taxon>
        <taxon>Ambispora</taxon>
    </lineage>
</organism>
<dbReference type="EMBL" id="CAJVPS010000232">
    <property type="protein sequence ID" value="CAG8467960.1"/>
    <property type="molecule type" value="Genomic_DNA"/>
</dbReference>
<dbReference type="SUPFAM" id="SSF52047">
    <property type="entry name" value="RNI-like"/>
    <property type="match status" value="1"/>
</dbReference>